<name>A0A2A6C6D3_PRIPA</name>
<accession>A0A8R1UI57</accession>
<dbReference type="EnsemblMetazoa" id="PPA26534.1">
    <property type="protein sequence ID" value="PPA26534.1"/>
    <property type="gene ID" value="WBGene00116088"/>
</dbReference>
<organism evidence="1 2">
    <name type="scientific">Pristionchus pacificus</name>
    <name type="common">Parasitic nematode worm</name>
    <dbReference type="NCBI Taxonomy" id="54126"/>
    <lineage>
        <taxon>Eukaryota</taxon>
        <taxon>Metazoa</taxon>
        <taxon>Ecdysozoa</taxon>
        <taxon>Nematoda</taxon>
        <taxon>Chromadorea</taxon>
        <taxon>Rhabditida</taxon>
        <taxon>Rhabditina</taxon>
        <taxon>Diplogasteromorpha</taxon>
        <taxon>Diplogasteroidea</taxon>
        <taxon>Neodiplogasteridae</taxon>
        <taxon>Pristionchus</taxon>
    </lineage>
</organism>
<protein>
    <submittedName>
        <fullName evidence="1">Uncharacterized protein</fullName>
    </submittedName>
</protein>
<evidence type="ECO:0000313" key="2">
    <source>
        <dbReference type="Proteomes" id="UP000005239"/>
    </source>
</evidence>
<dbReference type="Proteomes" id="UP000005239">
    <property type="component" value="Unassembled WGS sequence"/>
</dbReference>
<evidence type="ECO:0000313" key="1">
    <source>
        <dbReference type="EnsemblMetazoa" id="PPA26534.1"/>
    </source>
</evidence>
<reference evidence="1" key="2">
    <citation type="submission" date="2022-06" db="UniProtKB">
        <authorList>
            <consortium name="EnsemblMetazoa"/>
        </authorList>
    </citation>
    <scope>IDENTIFICATION</scope>
    <source>
        <strain evidence="1">PS312</strain>
    </source>
</reference>
<reference evidence="2" key="1">
    <citation type="journal article" date="2008" name="Nat. Genet.">
        <title>The Pristionchus pacificus genome provides a unique perspective on nematode lifestyle and parasitism.</title>
        <authorList>
            <person name="Dieterich C."/>
            <person name="Clifton S.W."/>
            <person name="Schuster L.N."/>
            <person name="Chinwalla A."/>
            <person name="Delehaunty K."/>
            <person name="Dinkelacker I."/>
            <person name="Fulton L."/>
            <person name="Fulton R."/>
            <person name="Godfrey J."/>
            <person name="Minx P."/>
            <person name="Mitreva M."/>
            <person name="Roeseler W."/>
            <person name="Tian H."/>
            <person name="Witte H."/>
            <person name="Yang S.P."/>
            <person name="Wilson R.K."/>
            <person name="Sommer R.J."/>
        </authorList>
    </citation>
    <scope>NUCLEOTIDE SEQUENCE [LARGE SCALE GENOMIC DNA]</scope>
    <source>
        <strain evidence="2">PS312</strain>
    </source>
</reference>
<sequence length="96" mass="10143">MGYSFFCLILVIGSAAAATVDDTASTMRYLVLCPILLIGTVLSVDIYPRANADSGMLPTNSGRPADFVSRTVYLLMNGQTVAEHMQPAATGRDGAK</sequence>
<gene>
    <name evidence="1" type="primary">WBGene00116088</name>
</gene>
<proteinExistence type="predicted"/>
<keyword evidence="2" id="KW-1185">Reference proteome</keyword>
<dbReference type="AlphaFoldDB" id="A0A2A6C6D3"/>
<accession>A0A2A6C6D3</accession>